<name>A0ABX2H0T6_9FIRM</name>
<sequence>MPKSNFCQPKTDERLDFLREAVDGGMSRNKIKVKELSVKTGINKSTLYKRRQKPETMTIGELLILKDTLKIDEHLLMKALIEGR</sequence>
<reference evidence="2 3" key="1">
    <citation type="journal article" date="2020" name="Cell Host Microbe">
        <title>Functional and Genomic Variation between Human-Derived Isolates of Lachnospiraceae Reveals Inter- and Intra-Species Diversity.</title>
        <authorList>
            <person name="Sorbara M.T."/>
            <person name="Littmann E.R."/>
            <person name="Fontana E."/>
            <person name="Moody T.U."/>
            <person name="Kohout C.E."/>
            <person name="Gjonbalaj M."/>
            <person name="Eaton V."/>
            <person name="Seok R."/>
            <person name="Leiner I.M."/>
            <person name="Pamer E.G."/>
        </authorList>
    </citation>
    <scope>NUCLEOTIDE SEQUENCE [LARGE SCALE GENOMIC DNA]</scope>
    <source>
        <strain evidence="2 3">MSK.14.16</strain>
    </source>
</reference>
<dbReference type="Proteomes" id="UP000821846">
    <property type="component" value="Unassembled WGS sequence"/>
</dbReference>
<dbReference type="Pfam" id="PF13443">
    <property type="entry name" value="HTH_26"/>
    <property type="match status" value="1"/>
</dbReference>
<proteinExistence type="predicted"/>
<dbReference type="InterPro" id="IPR001387">
    <property type="entry name" value="Cro/C1-type_HTH"/>
</dbReference>
<evidence type="ECO:0000313" key="2">
    <source>
        <dbReference type="EMBL" id="NSG31471.1"/>
    </source>
</evidence>
<evidence type="ECO:0000313" key="3">
    <source>
        <dbReference type="Proteomes" id="UP000821846"/>
    </source>
</evidence>
<protein>
    <recommendedName>
        <fullName evidence="1">HTH cro/C1-type domain-containing protein</fullName>
    </recommendedName>
</protein>
<keyword evidence="3" id="KW-1185">Reference proteome</keyword>
<gene>
    <name evidence="2" type="ORF">HFM93_14720</name>
</gene>
<accession>A0ABX2H0T6</accession>
<feature type="domain" description="HTH cro/C1-type" evidence="1">
    <location>
        <begin position="26"/>
        <end position="71"/>
    </location>
</feature>
<comment type="caution">
    <text evidence="2">The sequence shown here is derived from an EMBL/GenBank/DDBJ whole genome shotgun (WGS) entry which is preliminary data.</text>
</comment>
<organism evidence="2 3">
    <name type="scientific">Faecalicatena fissicatena</name>
    <dbReference type="NCBI Taxonomy" id="290055"/>
    <lineage>
        <taxon>Bacteria</taxon>
        <taxon>Bacillati</taxon>
        <taxon>Bacillota</taxon>
        <taxon>Clostridia</taxon>
        <taxon>Lachnospirales</taxon>
        <taxon>Lachnospiraceae</taxon>
        <taxon>Faecalicatena</taxon>
    </lineage>
</organism>
<dbReference type="RefSeq" id="WP_173867093.1">
    <property type="nucleotide sequence ID" value="NZ_JAAWUU010000093.1"/>
</dbReference>
<dbReference type="EMBL" id="JAAWUZ010000093">
    <property type="protein sequence ID" value="NSG31471.1"/>
    <property type="molecule type" value="Genomic_DNA"/>
</dbReference>
<evidence type="ECO:0000259" key="1">
    <source>
        <dbReference type="Pfam" id="PF13443"/>
    </source>
</evidence>